<dbReference type="Proteomes" id="UP000198393">
    <property type="component" value="Unassembled WGS sequence"/>
</dbReference>
<keyword evidence="3" id="KW-0378">Hydrolase</keyword>
<dbReference type="PROSITE" id="PS51257">
    <property type="entry name" value="PROKAR_LIPOPROTEIN"/>
    <property type="match status" value="1"/>
</dbReference>
<name>A0A239EKR8_EKHLU</name>
<dbReference type="GO" id="GO:0016787">
    <property type="term" value="F:hydrolase activity"/>
    <property type="evidence" value="ECO:0007669"/>
    <property type="project" value="UniProtKB-KW"/>
</dbReference>
<dbReference type="AlphaFoldDB" id="A0A239EKR8"/>
<organism evidence="3 4">
    <name type="scientific">Ekhidna lutea</name>
    <dbReference type="NCBI Taxonomy" id="447679"/>
    <lineage>
        <taxon>Bacteria</taxon>
        <taxon>Pseudomonadati</taxon>
        <taxon>Bacteroidota</taxon>
        <taxon>Cytophagia</taxon>
        <taxon>Cytophagales</taxon>
        <taxon>Reichenbachiellaceae</taxon>
        <taxon>Ekhidna</taxon>
    </lineage>
</organism>
<keyword evidence="1" id="KW-0732">Signal</keyword>
<dbReference type="EMBL" id="FZPD01000001">
    <property type="protein sequence ID" value="SNS44643.1"/>
    <property type="molecule type" value="Genomic_DNA"/>
</dbReference>
<dbReference type="SUPFAM" id="SSF53474">
    <property type="entry name" value="alpha/beta-Hydrolases"/>
    <property type="match status" value="1"/>
</dbReference>
<dbReference type="Gene3D" id="3.40.50.1820">
    <property type="entry name" value="alpha/beta hydrolase"/>
    <property type="match status" value="1"/>
</dbReference>
<sequence>MKFKLFYGLVLGAFLFACTSTEKESESDTPEEVPVKVIGKVTSYATDSTTMVGYLAMDVNDSSKRPGILVVHEWWGHNEYSRERAEMLADLGYVALAVDMYGDGKQAAHPDEAGEFAGMVMGNFDEAKARFDAALETLKNHPNVDNEKIGAIGYCFGGSVVLSMANAGYDLDAVGAFHAGLRLPVMPDSGAVKGKVLIANGGSDPMITEQHVQDFKTVMDAAGVDYKYISYDGVVHAFTNKDADSLAAKFENLRGALAYDAKADSASWAEMKVLFAEAFK</sequence>
<keyword evidence="4" id="KW-1185">Reference proteome</keyword>
<accession>A0A239EKR8</accession>
<feature type="domain" description="Dienelactone hydrolase" evidence="2">
    <location>
        <begin position="53"/>
        <end position="278"/>
    </location>
</feature>
<proteinExistence type="predicted"/>
<evidence type="ECO:0000256" key="1">
    <source>
        <dbReference type="SAM" id="SignalP"/>
    </source>
</evidence>
<reference evidence="3 4" key="1">
    <citation type="submission" date="2017-06" db="EMBL/GenBank/DDBJ databases">
        <authorList>
            <person name="Kim H.J."/>
            <person name="Triplett B.A."/>
        </authorList>
    </citation>
    <scope>NUCLEOTIDE SEQUENCE [LARGE SCALE GENOMIC DNA]</scope>
    <source>
        <strain evidence="3 4">DSM 19307</strain>
    </source>
</reference>
<protein>
    <submittedName>
        <fullName evidence="3">Dienelactone hydrolase</fullName>
    </submittedName>
</protein>
<dbReference type="InterPro" id="IPR002925">
    <property type="entry name" value="Dienelactn_hydro"/>
</dbReference>
<evidence type="ECO:0000313" key="4">
    <source>
        <dbReference type="Proteomes" id="UP000198393"/>
    </source>
</evidence>
<dbReference type="OrthoDB" id="9787933at2"/>
<evidence type="ECO:0000259" key="2">
    <source>
        <dbReference type="Pfam" id="PF01738"/>
    </source>
</evidence>
<feature type="chain" id="PRO_5012014654" evidence="1">
    <location>
        <begin position="23"/>
        <end position="280"/>
    </location>
</feature>
<dbReference type="RefSeq" id="WP_089354963.1">
    <property type="nucleotide sequence ID" value="NZ_FZPD01000001.1"/>
</dbReference>
<dbReference type="InterPro" id="IPR050261">
    <property type="entry name" value="FrsA_esterase"/>
</dbReference>
<gene>
    <name evidence="3" type="ORF">SAMN05421640_0178</name>
</gene>
<evidence type="ECO:0000313" key="3">
    <source>
        <dbReference type="EMBL" id="SNS44643.1"/>
    </source>
</evidence>
<dbReference type="Pfam" id="PF01738">
    <property type="entry name" value="DLH"/>
    <property type="match status" value="1"/>
</dbReference>
<dbReference type="PANTHER" id="PTHR22946">
    <property type="entry name" value="DIENELACTONE HYDROLASE DOMAIN-CONTAINING PROTEIN-RELATED"/>
    <property type="match status" value="1"/>
</dbReference>
<feature type="signal peptide" evidence="1">
    <location>
        <begin position="1"/>
        <end position="22"/>
    </location>
</feature>
<dbReference type="PANTHER" id="PTHR22946:SF0">
    <property type="entry name" value="DIENELACTONE HYDROLASE DOMAIN-CONTAINING PROTEIN"/>
    <property type="match status" value="1"/>
</dbReference>
<dbReference type="InterPro" id="IPR029058">
    <property type="entry name" value="AB_hydrolase_fold"/>
</dbReference>